<feature type="domain" description="Glycogen debranching enzyme C-terminal" evidence="1">
    <location>
        <begin position="327"/>
        <end position="681"/>
    </location>
</feature>
<dbReference type="GO" id="GO:0004135">
    <property type="term" value="F:amylo-alpha-1,6-glucosidase activity"/>
    <property type="evidence" value="ECO:0007669"/>
    <property type="project" value="InterPro"/>
</dbReference>
<evidence type="ECO:0000259" key="2">
    <source>
        <dbReference type="Pfam" id="PF12439"/>
    </source>
</evidence>
<gene>
    <name evidence="3" type="ORF">rosag_45910</name>
</gene>
<dbReference type="Pfam" id="PF06202">
    <property type="entry name" value="GDE_C"/>
    <property type="match status" value="1"/>
</dbReference>
<dbReference type="InterPro" id="IPR010401">
    <property type="entry name" value="AGL/Gdb1"/>
</dbReference>
<accession>A0AA37VCT8</accession>
<protein>
    <submittedName>
        <fullName evidence="3">Glycogen debranching protein</fullName>
    </submittedName>
</protein>
<dbReference type="InterPro" id="IPR032790">
    <property type="entry name" value="GDE_C"/>
</dbReference>
<evidence type="ECO:0000313" key="3">
    <source>
        <dbReference type="EMBL" id="GLC28078.1"/>
    </source>
</evidence>
<dbReference type="GO" id="GO:0005980">
    <property type="term" value="P:glycogen catabolic process"/>
    <property type="evidence" value="ECO:0007669"/>
    <property type="project" value="InterPro"/>
</dbReference>
<dbReference type="FunFam" id="1.50.10.10:FF:000073">
    <property type="entry name" value="Glycogen debranching enzyme, hypothetical (TreX-like)"/>
    <property type="match status" value="1"/>
</dbReference>
<reference evidence="3" key="1">
    <citation type="submission" date="2022-08" db="EMBL/GenBank/DDBJ databases">
        <title>Draft genome sequencing of Roseisolibacter agri AW1220.</title>
        <authorList>
            <person name="Tobiishi Y."/>
            <person name="Tonouchi A."/>
        </authorList>
    </citation>
    <scope>NUCLEOTIDE SEQUENCE</scope>
    <source>
        <strain evidence="3">AW1220</strain>
    </source>
</reference>
<comment type="caution">
    <text evidence="3">The sequence shown here is derived from an EMBL/GenBank/DDBJ whole genome shotgun (WGS) entry which is preliminary data.</text>
</comment>
<dbReference type="InterPro" id="IPR012341">
    <property type="entry name" value="6hp_glycosidase-like_sf"/>
</dbReference>
<dbReference type="PANTHER" id="PTHR10569:SF2">
    <property type="entry name" value="GLYCOGEN DEBRANCHING ENZYME"/>
    <property type="match status" value="1"/>
</dbReference>
<keyword evidence="4" id="KW-1185">Reference proteome</keyword>
<dbReference type="SUPFAM" id="SSF48208">
    <property type="entry name" value="Six-hairpin glycosidases"/>
    <property type="match status" value="1"/>
</dbReference>
<dbReference type="InterPro" id="IPR008928">
    <property type="entry name" value="6-hairpin_glycosidase_sf"/>
</dbReference>
<name>A0AA37VCT8_9BACT</name>
<dbReference type="Gene3D" id="1.50.10.10">
    <property type="match status" value="1"/>
</dbReference>
<dbReference type="AlphaFoldDB" id="A0AA37VCT8"/>
<dbReference type="PANTHER" id="PTHR10569">
    <property type="entry name" value="GLYCOGEN DEBRANCHING ENZYME"/>
    <property type="match status" value="1"/>
</dbReference>
<sequence length="691" mass="76886">MTRLIDRVVRRIPWTPHDARDVEPLITREWLVTNGLGGYASGTVAGVVTRRYHGVLVAALQNPLGRMVLLNHLVDCVSLPDGSQASLGGEEWAEGRLDAAGAQALAEFRLEAGLPVWRYALRGADGPVVIEKRLMMPYRQNTVYVGYVLLDGADTVGLTLRPALHFRGYEDPVTTPESATYHLSAAGDHFAVTADASPLPPLRIRVHGAEVKVRLEPSVTNELLYRVEQARGYENRGQLWSPGAFDVQLQRGVPVTFVASAEAPEVLAALDPDEAWHAELERRRRLLDQATVAGDDVTAAELVLAADQFLITPAGRLRDRVRAQAVGDEVRTVIAGYHWFTDWGRDTMIAMEGLTLTTGRWREAGFIVRTFAQYVRDGLIPNMFPDGSNEGLYHTADATLWFFHALDRYVQVTGDRATLRRLLPTMTDIAEQHLRGTRYGIRIDPADGLLTQGQEGYQLTWMDAKMGDWIPTPRRGKAVELNALWYNALCLLARWTREEREPGAESRWSTEASRARASFNRRFWHEGGGYLYDVVDGPDGDSAEFRPNQLLAVSLPNPVLDEARWASVVEACERLLVTPMGLRSLAPGSPEYKPQYFGDLRTRDGAYHQGTVWGWLIGPWVDAWLKVHPGDRAGARRWLQGLAGHLDEFGVGSVAEVFDAEAPFTPRGCIAQAWSVAELLRCWAMTDERAP</sequence>
<organism evidence="3 4">
    <name type="scientific">Roseisolibacter agri</name>
    <dbReference type="NCBI Taxonomy" id="2014610"/>
    <lineage>
        <taxon>Bacteria</taxon>
        <taxon>Pseudomonadati</taxon>
        <taxon>Gemmatimonadota</taxon>
        <taxon>Gemmatimonadia</taxon>
        <taxon>Gemmatimonadales</taxon>
        <taxon>Gemmatimonadaceae</taxon>
        <taxon>Roseisolibacter</taxon>
    </lineage>
</organism>
<dbReference type="InterPro" id="IPR024742">
    <property type="entry name" value="Glycogen_debranch_N"/>
</dbReference>
<proteinExistence type="predicted"/>
<dbReference type="Proteomes" id="UP001161325">
    <property type="component" value="Unassembled WGS sequence"/>
</dbReference>
<evidence type="ECO:0000259" key="1">
    <source>
        <dbReference type="Pfam" id="PF06202"/>
    </source>
</evidence>
<dbReference type="Pfam" id="PF12439">
    <property type="entry name" value="GDE_N"/>
    <property type="match status" value="1"/>
</dbReference>
<dbReference type="EMBL" id="BRXS01000007">
    <property type="protein sequence ID" value="GLC28078.1"/>
    <property type="molecule type" value="Genomic_DNA"/>
</dbReference>
<feature type="domain" description="Glycogen debranching enzyme bacterial and archaeal type N-terminal" evidence="2">
    <location>
        <begin position="28"/>
        <end position="255"/>
    </location>
</feature>
<evidence type="ECO:0000313" key="4">
    <source>
        <dbReference type="Proteomes" id="UP001161325"/>
    </source>
</evidence>
<dbReference type="RefSeq" id="WP_284352504.1">
    <property type="nucleotide sequence ID" value="NZ_BRXS01000007.1"/>
</dbReference>
<dbReference type="GO" id="GO:0004134">
    <property type="term" value="F:4-alpha-glucanotransferase activity"/>
    <property type="evidence" value="ECO:0007669"/>
    <property type="project" value="InterPro"/>
</dbReference>